<dbReference type="Pfam" id="PF08246">
    <property type="entry name" value="Inhibitor_I29"/>
    <property type="match status" value="1"/>
</dbReference>
<dbReference type="InterPro" id="IPR013128">
    <property type="entry name" value="Peptidase_C1A"/>
</dbReference>
<dbReference type="InterPro" id="IPR000668">
    <property type="entry name" value="Peptidase_C1A_C"/>
</dbReference>
<dbReference type="PANTHER" id="PTHR12411">
    <property type="entry name" value="CYSTEINE PROTEASE FAMILY C1-RELATED"/>
    <property type="match status" value="1"/>
</dbReference>
<sequence length="355" mass="40544">MKKHYLIIFSLLLIFQFVRGFDFEKGELESDESILELQKRWMAHHSIARSFDEMGNRFNVFKDNVMYVYNNMTPPYNLKLNKFADWTFEEFFDIYGDCNTCSDGKSPETGSGDSRHEDATEPPESKDWRPTAVTKIKDQEECGCCWAFSAVAAMEGINQISTNKLISLSEQQLVDCDKMNNGCAKGFIDKAFEFIKNNHGLATESDYDYIGVAGTCDSKKKFGASIDSYKKVTINNENALRQAVAIQPVSVGFELHDIRYMLYTGGVYKGPCGTNLNHAMTVVGYGMDDSDQTKYWRVKNSYGQHWGEMGYMRVERDIKDPEGRCGIAMDAWYPIKNSQRNPFARKEKDSKTDEL</sequence>
<dbReference type="InterPro" id="IPR000169">
    <property type="entry name" value="Pept_cys_AS"/>
</dbReference>
<evidence type="ECO:0000256" key="4">
    <source>
        <dbReference type="ARBA" id="ARBA00022801"/>
    </source>
</evidence>
<dbReference type="SMART" id="SM00645">
    <property type="entry name" value="Pept_C1"/>
    <property type="match status" value="1"/>
</dbReference>
<dbReference type="SMART" id="SM00848">
    <property type="entry name" value="Inhibitor_I29"/>
    <property type="match status" value="1"/>
</dbReference>
<dbReference type="CDD" id="cd02248">
    <property type="entry name" value="Peptidase_C1A"/>
    <property type="match status" value="1"/>
</dbReference>
<dbReference type="EMBL" id="JBANAX010000042">
    <property type="protein sequence ID" value="KAL1225057.1"/>
    <property type="molecule type" value="Genomic_DNA"/>
</dbReference>
<gene>
    <name evidence="11" type="ORF">V5N11_002836</name>
</gene>
<name>A0ABD1C6N3_CARAN</name>
<dbReference type="FunFam" id="3.90.70.10:FF:000067">
    <property type="entry name" value="Senescence-specific cysteine protease"/>
    <property type="match status" value="1"/>
</dbReference>
<comment type="similarity">
    <text evidence="1">Belongs to the peptidase C1 family.</text>
</comment>
<accession>A0ABD1C6N3</accession>
<proteinExistence type="inferred from homology"/>
<feature type="chain" id="PRO_5044877320" evidence="8">
    <location>
        <begin position="21"/>
        <end position="355"/>
    </location>
</feature>
<dbReference type="GO" id="GO:0008234">
    <property type="term" value="F:cysteine-type peptidase activity"/>
    <property type="evidence" value="ECO:0007669"/>
    <property type="project" value="UniProtKB-KW"/>
</dbReference>
<organism evidence="11 12">
    <name type="scientific">Cardamine amara subsp. amara</name>
    <dbReference type="NCBI Taxonomy" id="228776"/>
    <lineage>
        <taxon>Eukaryota</taxon>
        <taxon>Viridiplantae</taxon>
        <taxon>Streptophyta</taxon>
        <taxon>Embryophyta</taxon>
        <taxon>Tracheophyta</taxon>
        <taxon>Spermatophyta</taxon>
        <taxon>Magnoliopsida</taxon>
        <taxon>eudicotyledons</taxon>
        <taxon>Gunneridae</taxon>
        <taxon>Pentapetalae</taxon>
        <taxon>rosids</taxon>
        <taxon>malvids</taxon>
        <taxon>Brassicales</taxon>
        <taxon>Brassicaceae</taxon>
        <taxon>Cardamineae</taxon>
        <taxon>Cardamine</taxon>
    </lineage>
</organism>
<feature type="domain" description="Cathepsin propeptide inhibitor" evidence="10">
    <location>
        <begin position="39"/>
        <end position="91"/>
    </location>
</feature>
<dbReference type="Pfam" id="PF00112">
    <property type="entry name" value="Peptidase_C1"/>
    <property type="match status" value="1"/>
</dbReference>
<comment type="caution">
    <text evidence="11">The sequence shown here is derived from an EMBL/GenBank/DDBJ whole genome shotgun (WGS) entry which is preliminary data.</text>
</comment>
<evidence type="ECO:0000313" key="12">
    <source>
        <dbReference type="Proteomes" id="UP001558713"/>
    </source>
</evidence>
<dbReference type="AlphaFoldDB" id="A0ABD1C6N3"/>
<dbReference type="GO" id="GO:0006508">
    <property type="term" value="P:proteolysis"/>
    <property type="evidence" value="ECO:0007669"/>
    <property type="project" value="UniProtKB-KW"/>
</dbReference>
<dbReference type="PROSITE" id="PS00139">
    <property type="entry name" value="THIOL_PROTEASE_CYS"/>
    <property type="match status" value="1"/>
</dbReference>
<dbReference type="InterPro" id="IPR013201">
    <property type="entry name" value="Prot_inhib_I29"/>
</dbReference>
<reference evidence="11 12" key="1">
    <citation type="submission" date="2024-04" db="EMBL/GenBank/DDBJ databases">
        <title>Genome assembly C_amara_ONT_v2.</title>
        <authorList>
            <person name="Yant L."/>
            <person name="Moore C."/>
            <person name="Slenker M."/>
        </authorList>
    </citation>
    <scope>NUCLEOTIDE SEQUENCE [LARGE SCALE GENOMIC DNA]</scope>
    <source>
        <tissue evidence="11">Leaf</tissue>
    </source>
</reference>
<evidence type="ECO:0000256" key="7">
    <source>
        <dbReference type="SAM" id="MobiDB-lite"/>
    </source>
</evidence>
<evidence type="ECO:0000256" key="2">
    <source>
        <dbReference type="ARBA" id="ARBA00022670"/>
    </source>
</evidence>
<feature type="compositionally biased region" description="Basic and acidic residues" evidence="7">
    <location>
        <begin position="113"/>
        <end position="128"/>
    </location>
</feature>
<keyword evidence="12" id="KW-1185">Reference proteome</keyword>
<keyword evidence="2" id="KW-0645">Protease</keyword>
<dbReference type="SUPFAM" id="SSF54001">
    <property type="entry name" value="Cysteine proteinases"/>
    <property type="match status" value="1"/>
</dbReference>
<keyword evidence="6" id="KW-1015">Disulfide bond</keyword>
<dbReference type="InterPro" id="IPR025660">
    <property type="entry name" value="Pept_his_AS"/>
</dbReference>
<feature type="region of interest" description="Disordered" evidence="7">
    <location>
        <begin position="105"/>
        <end position="128"/>
    </location>
</feature>
<evidence type="ECO:0000259" key="9">
    <source>
        <dbReference type="SMART" id="SM00645"/>
    </source>
</evidence>
<evidence type="ECO:0000256" key="1">
    <source>
        <dbReference type="ARBA" id="ARBA00008455"/>
    </source>
</evidence>
<protein>
    <submittedName>
        <fullName evidence="11">KDEL-tailed cysteine endopeptidase CEP2</fullName>
    </submittedName>
</protein>
<feature type="domain" description="Peptidase C1A papain C-terminal" evidence="9">
    <location>
        <begin position="122"/>
        <end position="335"/>
    </location>
</feature>
<evidence type="ECO:0000256" key="8">
    <source>
        <dbReference type="SAM" id="SignalP"/>
    </source>
</evidence>
<dbReference type="Proteomes" id="UP001558713">
    <property type="component" value="Unassembled WGS sequence"/>
</dbReference>
<dbReference type="PRINTS" id="PR00705">
    <property type="entry name" value="PAPAIN"/>
</dbReference>
<feature type="signal peptide" evidence="8">
    <location>
        <begin position="1"/>
        <end position="20"/>
    </location>
</feature>
<evidence type="ECO:0000256" key="5">
    <source>
        <dbReference type="ARBA" id="ARBA00022807"/>
    </source>
</evidence>
<evidence type="ECO:0000256" key="3">
    <source>
        <dbReference type="ARBA" id="ARBA00022729"/>
    </source>
</evidence>
<evidence type="ECO:0000259" key="10">
    <source>
        <dbReference type="SMART" id="SM00848"/>
    </source>
</evidence>
<dbReference type="InterPro" id="IPR038765">
    <property type="entry name" value="Papain-like_cys_pep_sf"/>
</dbReference>
<keyword evidence="4" id="KW-0378">Hydrolase</keyword>
<dbReference type="InterPro" id="IPR039417">
    <property type="entry name" value="Peptidase_C1A_papain-like"/>
</dbReference>
<evidence type="ECO:0000256" key="6">
    <source>
        <dbReference type="ARBA" id="ARBA00023157"/>
    </source>
</evidence>
<dbReference type="PROSITE" id="PS00639">
    <property type="entry name" value="THIOL_PROTEASE_HIS"/>
    <property type="match status" value="1"/>
</dbReference>
<keyword evidence="5" id="KW-0788">Thiol protease</keyword>
<dbReference type="Gene3D" id="3.90.70.10">
    <property type="entry name" value="Cysteine proteinases"/>
    <property type="match status" value="1"/>
</dbReference>
<evidence type="ECO:0000313" key="11">
    <source>
        <dbReference type="EMBL" id="KAL1225057.1"/>
    </source>
</evidence>
<keyword evidence="3 8" id="KW-0732">Signal</keyword>